<evidence type="ECO:0000313" key="1">
    <source>
        <dbReference type="EMBL" id="VVE18213.1"/>
    </source>
</evidence>
<sequence length="114" mass="12433">MPSDSATRSWLAVVAGRDGLDTLTGLLKGSEDAWDAFQEHLPGARQAGVARVADEQASAQFFLQFPDGSRQRRLLDMQLLRCTGEVQFFGYGQEAAQMPKLHHALSSLLQGFGP</sequence>
<evidence type="ECO:0000313" key="2">
    <source>
        <dbReference type="Proteomes" id="UP000337189"/>
    </source>
</evidence>
<dbReference type="EMBL" id="CABPSJ010000004">
    <property type="protein sequence ID" value="VVE18213.1"/>
    <property type="molecule type" value="Genomic_DNA"/>
</dbReference>
<reference evidence="1 2" key="1">
    <citation type="submission" date="2019-08" db="EMBL/GenBank/DDBJ databases">
        <authorList>
            <person name="Peeters C."/>
        </authorList>
    </citation>
    <scope>NUCLEOTIDE SEQUENCE [LARGE SCALE GENOMIC DNA]</scope>
    <source>
        <strain evidence="1 2">LMG 31110</strain>
    </source>
</reference>
<accession>A0A5E4W237</accession>
<dbReference type="Proteomes" id="UP000337189">
    <property type="component" value="Unassembled WGS sequence"/>
</dbReference>
<dbReference type="AntiFam" id="ANF00185">
    <property type="entry name" value="Shadow ORF (opposite ybhD)"/>
</dbReference>
<proteinExistence type="predicted"/>
<name>A0A5E4W237_9BURK</name>
<protein>
    <submittedName>
        <fullName evidence="1">Uncharacterized protein</fullName>
    </submittedName>
</protein>
<dbReference type="AlphaFoldDB" id="A0A5E4W237"/>
<gene>
    <name evidence="1" type="ORF">PCO31110_03022</name>
</gene>
<organism evidence="1 2">
    <name type="scientific">Pandoraea communis</name>
    <dbReference type="NCBI Taxonomy" id="2508297"/>
    <lineage>
        <taxon>Bacteria</taxon>
        <taxon>Pseudomonadati</taxon>
        <taxon>Pseudomonadota</taxon>
        <taxon>Betaproteobacteria</taxon>
        <taxon>Burkholderiales</taxon>
        <taxon>Burkholderiaceae</taxon>
        <taxon>Pandoraea</taxon>
    </lineage>
</organism>